<evidence type="ECO:0000256" key="3">
    <source>
        <dbReference type="ARBA" id="ARBA00022679"/>
    </source>
</evidence>
<comment type="caution">
    <text evidence="10">The sequence shown here is derived from an EMBL/GenBank/DDBJ whole genome shotgun (WGS) entry which is preliminary data.</text>
</comment>
<dbReference type="EMBL" id="JBHSKF010000017">
    <property type="protein sequence ID" value="MFC5290578.1"/>
    <property type="molecule type" value="Genomic_DNA"/>
</dbReference>
<evidence type="ECO:0000256" key="1">
    <source>
        <dbReference type="ARBA" id="ARBA00001946"/>
    </source>
</evidence>
<gene>
    <name evidence="10" type="ORF">ACFPM7_26285</name>
</gene>
<dbReference type="SUPFAM" id="SSF111331">
    <property type="entry name" value="NAD kinase/diacylglycerol kinase-like"/>
    <property type="match status" value="1"/>
</dbReference>
<evidence type="ECO:0000313" key="11">
    <source>
        <dbReference type="Proteomes" id="UP001596157"/>
    </source>
</evidence>
<keyword evidence="7" id="KW-0444">Lipid biosynthesis</keyword>
<dbReference type="Pfam" id="PF19279">
    <property type="entry name" value="YegS_C"/>
    <property type="match status" value="1"/>
</dbReference>
<evidence type="ECO:0000256" key="6">
    <source>
        <dbReference type="ARBA" id="ARBA00022840"/>
    </source>
</evidence>
<keyword evidence="7" id="KW-0443">Lipid metabolism</keyword>
<dbReference type="Gene3D" id="3.40.50.10330">
    <property type="entry name" value="Probable inorganic polyphosphate/atp-NAD kinase, domain 1"/>
    <property type="match status" value="1"/>
</dbReference>
<keyword evidence="8" id="KW-1208">Phospholipid metabolism</keyword>
<reference evidence="11" key="1">
    <citation type="journal article" date="2019" name="Int. J. Syst. Evol. Microbiol.">
        <title>The Global Catalogue of Microorganisms (GCM) 10K type strain sequencing project: providing services to taxonomists for standard genome sequencing and annotation.</title>
        <authorList>
            <consortium name="The Broad Institute Genomics Platform"/>
            <consortium name="The Broad Institute Genome Sequencing Center for Infectious Disease"/>
            <person name="Wu L."/>
            <person name="Ma J."/>
        </authorList>
    </citation>
    <scope>NUCLEOTIDE SEQUENCE [LARGE SCALE GENOMIC DNA]</scope>
    <source>
        <strain evidence="11">CCUG 59778</strain>
    </source>
</reference>
<keyword evidence="5 10" id="KW-0418">Kinase</keyword>
<evidence type="ECO:0000256" key="5">
    <source>
        <dbReference type="ARBA" id="ARBA00022777"/>
    </source>
</evidence>
<dbReference type="GO" id="GO:0016301">
    <property type="term" value="F:kinase activity"/>
    <property type="evidence" value="ECO:0007669"/>
    <property type="project" value="UniProtKB-KW"/>
</dbReference>
<evidence type="ECO:0000256" key="4">
    <source>
        <dbReference type="ARBA" id="ARBA00022741"/>
    </source>
</evidence>
<accession>A0ABW0EW40</accession>
<keyword evidence="4" id="KW-0547">Nucleotide-binding</keyword>
<comment type="cofactor">
    <cofactor evidence="1">
        <name>Mg(2+)</name>
        <dbReference type="ChEBI" id="CHEBI:18420"/>
    </cofactor>
</comment>
<dbReference type="InterPro" id="IPR017438">
    <property type="entry name" value="ATP-NAD_kinase_N"/>
</dbReference>
<dbReference type="Proteomes" id="UP001596157">
    <property type="component" value="Unassembled WGS sequence"/>
</dbReference>
<dbReference type="PROSITE" id="PS50146">
    <property type="entry name" value="DAGK"/>
    <property type="match status" value="1"/>
</dbReference>
<evidence type="ECO:0000256" key="2">
    <source>
        <dbReference type="ARBA" id="ARBA00005983"/>
    </source>
</evidence>
<dbReference type="RefSeq" id="WP_378250469.1">
    <property type="nucleotide sequence ID" value="NZ_JBHSKF010000017.1"/>
</dbReference>
<dbReference type="InterPro" id="IPR045540">
    <property type="entry name" value="YegS/DAGK_C"/>
</dbReference>
<evidence type="ECO:0000256" key="7">
    <source>
        <dbReference type="ARBA" id="ARBA00023209"/>
    </source>
</evidence>
<keyword evidence="6" id="KW-0067">ATP-binding</keyword>
<proteinExistence type="inferred from homology"/>
<dbReference type="InterPro" id="IPR016064">
    <property type="entry name" value="NAD/diacylglycerol_kinase_sf"/>
</dbReference>
<dbReference type="EC" id="2.7.1.-" evidence="10"/>
<name>A0ABW0EW40_9PSEU</name>
<dbReference type="PANTHER" id="PTHR12358:SF106">
    <property type="entry name" value="LIPID KINASE YEGS"/>
    <property type="match status" value="1"/>
</dbReference>
<keyword evidence="3 10" id="KW-0808">Transferase</keyword>
<dbReference type="PANTHER" id="PTHR12358">
    <property type="entry name" value="SPHINGOSINE KINASE"/>
    <property type="match status" value="1"/>
</dbReference>
<keyword evidence="11" id="KW-1185">Reference proteome</keyword>
<sequence>MRGERAMGGPVTDQVLVIANPTAGTAKAELVAAIRDACAAHAETSLHVTTARGDATETARRAVAARTPPGLVVVVGGDGTVREVVEGMIDTTSSTLLVLPGGTGNSVYRMLWGDRPWQEAVRAVFGGQAARRRLDLARLAETGAVVCLGACSGVVAEALEFARRTPITGRGRYTKAFADACAAHKPYPGRVSVDGKVLYEGDTVLANVGGGRYRGGQYLLLPMSELTDGLLDVCVISGQVDPLRVPDLIRTGAHLGEPGVYYGRGSRVEVERTDGANLVFEHDGELHADTAGSMTLRVAPGALPVWADAAVAAGPDW</sequence>
<organism evidence="10 11">
    <name type="scientific">Actinokineospora guangxiensis</name>
    <dbReference type="NCBI Taxonomy" id="1490288"/>
    <lineage>
        <taxon>Bacteria</taxon>
        <taxon>Bacillati</taxon>
        <taxon>Actinomycetota</taxon>
        <taxon>Actinomycetes</taxon>
        <taxon>Pseudonocardiales</taxon>
        <taxon>Pseudonocardiaceae</taxon>
        <taxon>Actinokineospora</taxon>
    </lineage>
</organism>
<dbReference type="SMART" id="SM00046">
    <property type="entry name" value="DAGKc"/>
    <property type="match status" value="1"/>
</dbReference>
<evidence type="ECO:0000313" key="10">
    <source>
        <dbReference type="EMBL" id="MFC5290578.1"/>
    </source>
</evidence>
<keyword evidence="7" id="KW-0594">Phospholipid biosynthesis</keyword>
<dbReference type="Gene3D" id="2.60.200.40">
    <property type="match status" value="1"/>
</dbReference>
<feature type="domain" description="DAGKc" evidence="9">
    <location>
        <begin position="10"/>
        <end position="142"/>
    </location>
</feature>
<comment type="similarity">
    <text evidence="2">Belongs to the diacylglycerol/lipid kinase family.</text>
</comment>
<dbReference type="InterPro" id="IPR001206">
    <property type="entry name" value="Diacylglycerol_kinase_cat_dom"/>
</dbReference>
<dbReference type="Pfam" id="PF00781">
    <property type="entry name" value="DAGK_cat"/>
    <property type="match status" value="1"/>
</dbReference>
<dbReference type="InterPro" id="IPR050187">
    <property type="entry name" value="Lipid_Phosphate_FormReg"/>
</dbReference>
<evidence type="ECO:0000259" key="9">
    <source>
        <dbReference type="PROSITE" id="PS50146"/>
    </source>
</evidence>
<protein>
    <submittedName>
        <fullName evidence="10">Diacylglycerol/lipid kinase family protein</fullName>
        <ecNumber evidence="10">2.7.1.-</ecNumber>
    </submittedName>
</protein>
<evidence type="ECO:0000256" key="8">
    <source>
        <dbReference type="ARBA" id="ARBA00023264"/>
    </source>
</evidence>